<feature type="region of interest" description="Disordered" evidence="1">
    <location>
        <begin position="773"/>
        <end position="793"/>
    </location>
</feature>
<organism evidence="3 4">
    <name type="scientific">Glutinoglossum americanum</name>
    <dbReference type="NCBI Taxonomy" id="1670608"/>
    <lineage>
        <taxon>Eukaryota</taxon>
        <taxon>Fungi</taxon>
        <taxon>Dikarya</taxon>
        <taxon>Ascomycota</taxon>
        <taxon>Pezizomycotina</taxon>
        <taxon>Geoglossomycetes</taxon>
        <taxon>Geoglossales</taxon>
        <taxon>Geoglossaceae</taxon>
        <taxon>Glutinoglossum</taxon>
    </lineage>
</organism>
<feature type="compositionally biased region" description="Polar residues" evidence="1">
    <location>
        <begin position="667"/>
        <end position="688"/>
    </location>
</feature>
<gene>
    <name evidence="3" type="ORF">FGG08_000109</name>
</gene>
<feature type="domain" description="Heterokaryon incompatibility" evidence="2">
    <location>
        <begin position="54"/>
        <end position="131"/>
    </location>
</feature>
<dbReference type="AlphaFoldDB" id="A0A9P8IB30"/>
<dbReference type="Pfam" id="PF06985">
    <property type="entry name" value="HET"/>
    <property type="match status" value="1"/>
</dbReference>
<accession>A0A9P8IB30</accession>
<feature type="compositionally biased region" description="Polar residues" evidence="1">
    <location>
        <begin position="634"/>
        <end position="644"/>
    </location>
</feature>
<dbReference type="OrthoDB" id="3477286at2759"/>
<dbReference type="PANTHER" id="PTHR24148">
    <property type="entry name" value="ANKYRIN REPEAT DOMAIN-CONTAINING PROTEIN 39 HOMOLOG-RELATED"/>
    <property type="match status" value="1"/>
</dbReference>
<sequence>MALLNDCREPYDALSWCWGPPGPDEKEIRIFHGDRSYILPLSRNLDSALQRLRDRKVPMMASVYGKASHVYVWLGEERDDSKLAIEFIKNRVLNLPDFDRLVKDRETSRAWSALSALMKREWFSRRWIVQEIALARDAVLLCGPHDIKWLDFADAISLFNEVETGTRSFSEVMRSRDEFRHIPDFFGHVPAFSATRLVEVANNLFRRLAGDEREALLSLEYLVSTFSAFQATQARDTIYALLAIARDTLPHTTKQTMDNMVASYSEKIKTKFIEQMSKKAVSKPYHVDYSLPVSDVYVEFVKFSIAGSDQTRALDIICRPWAPLPKLGEQPETEDCWRAIFGEEESKRPPGEGLDSIPSWIPSIADAAFGIERSAQSMRRKNADTLVGVPPQRNYMAAGSRVVTKELRFEDGKTEHSSFSDLNGTHYHSMFVEGFILDTVAKLGDTSQHGNIPEDWSGLGRNRKSDSQTRKELPEEFWRTLVADRGPNGGNALRYYPRLISHAFEQGVPGDTLNTSHIINWGSPKVVGDVLRRIQSVIWNRRLTRTEKLRLGLVPKAAKQGDLVCILYGCSVPVVMRKIEKTREGLESQEMQRKEKRRKVEMEAAIKIAGKWRKLLESRKAASLQAAIPKRSPHAQSTAGASPSQKRKRNHGDTGGGLPGKKWKGSENVSSRQATNQNPENHSTAATSKLKNDNSVFYQLIGECYVHGMMNGEAIHLQLERTLFEIRVTQTRAVTEEAMEPACLQKEAEETAAAEQAGRERLRQEIDERVAAEQERLQKEAEERATAERAAEETRLQIAEQAKQEQLQLKADERTTAEQERVFSP</sequence>
<comment type="caution">
    <text evidence="3">The sequence shown here is derived from an EMBL/GenBank/DDBJ whole genome shotgun (WGS) entry which is preliminary data.</text>
</comment>
<reference evidence="3" key="1">
    <citation type="submission" date="2021-03" db="EMBL/GenBank/DDBJ databases">
        <title>Comparative genomics and phylogenomic investigation of the class Geoglossomycetes provide insights into ecological specialization and systematics.</title>
        <authorList>
            <person name="Melie T."/>
            <person name="Pirro S."/>
            <person name="Miller A.N."/>
            <person name="Quandt A."/>
        </authorList>
    </citation>
    <scope>NUCLEOTIDE SEQUENCE</scope>
    <source>
        <strain evidence="3">GBOQ0MN5Z8</strain>
    </source>
</reference>
<feature type="region of interest" description="Disordered" evidence="1">
    <location>
        <begin position="805"/>
        <end position="825"/>
    </location>
</feature>
<evidence type="ECO:0000313" key="4">
    <source>
        <dbReference type="Proteomes" id="UP000698800"/>
    </source>
</evidence>
<dbReference type="InterPro" id="IPR010730">
    <property type="entry name" value="HET"/>
</dbReference>
<evidence type="ECO:0000256" key="1">
    <source>
        <dbReference type="SAM" id="MobiDB-lite"/>
    </source>
</evidence>
<dbReference type="InterPro" id="IPR052895">
    <property type="entry name" value="HetReg/Transcr_Mod"/>
</dbReference>
<keyword evidence="4" id="KW-1185">Reference proteome</keyword>
<feature type="region of interest" description="Disordered" evidence="1">
    <location>
        <begin position="623"/>
        <end position="688"/>
    </location>
</feature>
<dbReference type="PANTHER" id="PTHR24148:SF64">
    <property type="entry name" value="HETEROKARYON INCOMPATIBILITY DOMAIN-CONTAINING PROTEIN"/>
    <property type="match status" value="1"/>
</dbReference>
<evidence type="ECO:0000259" key="2">
    <source>
        <dbReference type="Pfam" id="PF06985"/>
    </source>
</evidence>
<dbReference type="Proteomes" id="UP000698800">
    <property type="component" value="Unassembled WGS sequence"/>
</dbReference>
<name>A0A9P8IB30_9PEZI</name>
<feature type="region of interest" description="Disordered" evidence="1">
    <location>
        <begin position="451"/>
        <end position="471"/>
    </location>
</feature>
<protein>
    <recommendedName>
        <fullName evidence="2">Heterokaryon incompatibility domain-containing protein</fullName>
    </recommendedName>
</protein>
<proteinExistence type="predicted"/>
<evidence type="ECO:0000313" key="3">
    <source>
        <dbReference type="EMBL" id="KAH0547851.1"/>
    </source>
</evidence>
<feature type="compositionally biased region" description="Basic and acidic residues" evidence="1">
    <location>
        <begin position="810"/>
        <end position="825"/>
    </location>
</feature>
<dbReference type="EMBL" id="JAGHQL010000001">
    <property type="protein sequence ID" value="KAH0547851.1"/>
    <property type="molecule type" value="Genomic_DNA"/>
</dbReference>